<proteinExistence type="predicted"/>
<keyword evidence="4" id="KW-1185">Reference proteome</keyword>
<name>A0A7G5XGE5_9BACT</name>
<reference evidence="4" key="1">
    <citation type="submission" date="2020-08" db="EMBL/GenBank/DDBJ databases">
        <title>Lacibacter sp. S13-6-6 genome sequencing.</title>
        <authorList>
            <person name="Jin L."/>
        </authorList>
    </citation>
    <scope>NUCLEOTIDE SEQUENCE [LARGE SCALE GENOMIC DNA]</scope>
    <source>
        <strain evidence="4">S13-6-6</strain>
    </source>
</reference>
<accession>A0A7G5XGE5</accession>
<dbReference type="EMBL" id="CP060007">
    <property type="protein sequence ID" value="QNA44548.1"/>
    <property type="molecule type" value="Genomic_DNA"/>
</dbReference>
<feature type="transmembrane region" description="Helical" evidence="2">
    <location>
        <begin position="68"/>
        <end position="89"/>
    </location>
</feature>
<evidence type="ECO:0000256" key="2">
    <source>
        <dbReference type="SAM" id="Phobius"/>
    </source>
</evidence>
<dbReference type="RefSeq" id="WP_182802844.1">
    <property type="nucleotide sequence ID" value="NZ_CP060007.1"/>
</dbReference>
<keyword evidence="2" id="KW-0472">Membrane</keyword>
<keyword evidence="2" id="KW-1133">Transmembrane helix</keyword>
<keyword evidence="2" id="KW-0812">Transmembrane</keyword>
<evidence type="ECO:0000313" key="3">
    <source>
        <dbReference type="EMBL" id="QNA44548.1"/>
    </source>
</evidence>
<gene>
    <name evidence="3" type="ORF">H4075_21225</name>
</gene>
<feature type="compositionally biased region" description="Polar residues" evidence="1">
    <location>
        <begin position="1"/>
        <end position="18"/>
    </location>
</feature>
<protein>
    <submittedName>
        <fullName evidence="3">Uncharacterized protein</fullName>
    </submittedName>
</protein>
<feature type="region of interest" description="Disordered" evidence="1">
    <location>
        <begin position="1"/>
        <end position="44"/>
    </location>
</feature>
<organism evidence="3 4">
    <name type="scientific">Lacibacter sediminis</name>
    <dbReference type="NCBI Taxonomy" id="2760713"/>
    <lineage>
        <taxon>Bacteria</taxon>
        <taxon>Pseudomonadati</taxon>
        <taxon>Bacteroidota</taxon>
        <taxon>Chitinophagia</taxon>
        <taxon>Chitinophagales</taxon>
        <taxon>Chitinophagaceae</taxon>
        <taxon>Lacibacter</taxon>
    </lineage>
</organism>
<evidence type="ECO:0000256" key="1">
    <source>
        <dbReference type="SAM" id="MobiDB-lite"/>
    </source>
</evidence>
<sequence length="295" mass="34475">MEEKSPPSTSDSQQQEPQLNIPATDEPIIEGEQPITHNPPPVTEQDMEVHHHAHDPAAPHHKKNWKSYFWEFLMLFLAVFCGFLAEYQLEQTIERHREKEFIISMIEDAEADTAMIHEVIPENLSRIAYADSQAIASINYKGTQIENSRIYRFHRYFVYRPDLIYPTDRTLFQLKNSGGMRLIRNKKAAACIDAYDRRGKMVINQQSYYEEYLTQTTEASAKLLNYVELHKKSKTSRLTYDSVKLINPDQTKLLELANKSIMFKGVMQMYVVRLQEMEKEAINLIATLKKEYHLE</sequence>
<dbReference type="AlphaFoldDB" id="A0A7G5XGE5"/>
<evidence type="ECO:0000313" key="4">
    <source>
        <dbReference type="Proteomes" id="UP000515344"/>
    </source>
</evidence>
<dbReference type="KEGG" id="lacs:H4075_21225"/>
<dbReference type="Proteomes" id="UP000515344">
    <property type="component" value="Chromosome"/>
</dbReference>